<reference evidence="2 3" key="1">
    <citation type="submission" date="2018-03" db="EMBL/GenBank/DDBJ databases">
        <title>Genomic Encyclopedia of Type Strains, Phase III (KMG-III): the genomes of soil and plant-associated and newly described type strains.</title>
        <authorList>
            <person name="Whitman W."/>
        </authorList>
    </citation>
    <scope>NUCLEOTIDE SEQUENCE [LARGE SCALE GENOMIC DNA]</scope>
    <source>
        <strain evidence="2 3">CGMCC 4.7097</strain>
    </source>
</reference>
<organism evidence="2 3">
    <name type="scientific">Saccharothrix carnea</name>
    <dbReference type="NCBI Taxonomy" id="1280637"/>
    <lineage>
        <taxon>Bacteria</taxon>
        <taxon>Bacillati</taxon>
        <taxon>Actinomycetota</taxon>
        <taxon>Actinomycetes</taxon>
        <taxon>Pseudonocardiales</taxon>
        <taxon>Pseudonocardiaceae</taxon>
        <taxon>Saccharothrix</taxon>
    </lineage>
</organism>
<sequence length="317" mass="32100">MLGILGRMGFVVGLDAGGTSTRALVLDLDGARLGAGVAGGANPNSHPPELAAAHVRQALTAALDGLDPAKVESGVLGMAGSSKLLSDPAVAALFEAAWAGAGLRCPLRVITDCEAAFATGTASPDGTVLVAGTGSIAARIEHHELVSTAGGYGWLLGDEGSAFWLGREAVRATLGALEQDDQDALTTAVLARAGIPDLPRREQWRRLITVTNVARPIALATYAPLVTAHATAPSADRIVTAAVRALADLAEAARPADARTPIVLMGGLIHTHPLGTRLKLELATRTSAPITVATEGAAGAAWLAAVKVLGDSAPRPT</sequence>
<evidence type="ECO:0000259" key="1">
    <source>
        <dbReference type="Pfam" id="PF01869"/>
    </source>
</evidence>
<dbReference type="InterPro" id="IPR002731">
    <property type="entry name" value="ATPase_BadF"/>
</dbReference>
<keyword evidence="2" id="KW-0418">Kinase</keyword>
<protein>
    <submittedName>
        <fullName evidence="2">N-acetylglucosamine kinase-like BadF-type ATPase</fullName>
    </submittedName>
</protein>
<evidence type="ECO:0000313" key="3">
    <source>
        <dbReference type="Proteomes" id="UP000241118"/>
    </source>
</evidence>
<dbReference type="PANTHER" id="PTHR43190">
    <property type="entry name" value="N-ACETYL-D-GLUCOSAMINE KINASE"/>
    <property type="match status" value="1"/>
</dbReference>
<evidence type="ECO:0000313" key="2">
    <source>
        <dbReference type="EMBL" id="PSL50676.1"/>
    </source>
</evidence>
<gene>
    <name evidence="2" type="ORF">B0I31_12333</name>
</gene>
<name>A0A2P8HWQ9_SACCR</name>
<dbReference type="GO" id="GO:0016301">
    <property type="term" value="F:kinase activity"/>
    <property type="evidence" value="ECO:0007669"/>
    <property type="project" value="UniProtKB-KW"/>
</dbReference>
<accession>A0A2P8HWQ9</accession>
<dbReference type="Pfam" id="PF01869">
    <property type="entry name" value="BcrAD_BadFG"/>
    <property type="match status" value="1"/>
</dbReference>
<dbReference type="AlphaFoldDB" id="A0A2P8HWQ9"/>
<dbReference type="InterPro" id="IPR043129">
    <property type="entry name" value="ATPase_NBD"/>
</dbReference>
<dbReference type="InterPro" id="IPR052519">
    <property type="entry name" value="Euk-type_GlcNAc_Kinase"/>
</dbReference>
<keyword evidence="3" id="KW-1185">Reference proteome</keyword>
<dbReference type="SUPFAM" id="SSF53067">
    <property type="entry name" value="Actin-like ATPase domain"/>
    <property type="match status" value="2"/>
</dbReference>
<keyword evidence="2" id="KW-0808">Transferase</keyword>
<comment type="caution">
    <text evidence="2">The sequence shown here is derived from an EMBL/GenBank/DDBJ whole genome shotgun (WGS) entry which is preliminary data.</text>
</comment>
<dbReference type="Gene3D" id="3.30.420.40">
    <property type="match status" value="2"/>
</dbReference>
<proteinExistence type="predicted"/>
<dbReference type="Proteomes" id="UP000241118">
    <property type="component" value="Unassembled WGS sequence"/>
</dbReference>
<dbReference type="EMBL" id="PYAX01000023">
    <property type="protein sequence ID" value="PSL50676.1"/>
    <property type="molecule type" value="Genomic_DNA"/>
</dbReference>
<dbReference type="PANTHER" id="PTHR43190:SF3">
    <property type="entry name" value="N-ACETYL-D-GLUCOSAMINE KINASE"/>
    <property type="match status" value="1"/>
</dbReference>
<feature type="domain" description="ATPase BadF/BadG/BcrA/BcrD type" evidence="1">
    <location>
        <begin position="12"/>
        <end position="304"/>
    </location>
</feature>